<evidence type="ECO:0000313" key="4">
    <source>
        <dbReference type="Proteomes" id="UP000663848"/>
    </source>
</evidence>
<dbReference type="AlphaFoldDB" id="A0A822DLG2"/>
<name>A0A822DLG2_9BILA</name>
<sequence>YHAAVRNDFALLSDQQQQPQQLQSQQQQTILIEPSQ</sequence>
<feature type="non-terminal residue" evidence="3">
    <location>
        <position position="1"/>
    </location>
</feature>
<dbReference type="EMBL" id="CAJOBR010060948">
    <property type="protein sequence ID" value="CAF5072298.1"/>
    <property type="molecule type" value="Genomic_DNA"/>
</dbReference>
<evidence type="ECO:0000313" key="2">
    <source>
        <dbReference type="EMBL" id="CAF4882928.1"/>
    </source>
</evidence>
<accession>A0A822DLG2</accession>
<evidence type="ECO:0000256" key="1">
    <source>
        <dbReference type="SAM" id="MobiDB-lite"/>
    </source>
</evidence>
<dbReference type="Proteomes" id="UP000663873">
    <property type="component" value="Unassembled WGS sequence"/>
</dbReference>
<proteinExistence type="predicted"/>
<organism evidence="3 4">
    <name type="scientific">Rotaria socialis</name>
    <dbReference type="NCBI Taxonomy" id="392032"/>
    <lineage>
        <taxon>Eukaryota</taxon>
        <taxon>Metazoa</taxon>
        <taxon>Spiralia</taxon>
        <taxon>Gnathifera</taxon>
        <taxon>Rotifera</taxon>
        <taxon>Eurotatoria</taxon>
        <taxon>Bdelloidea</taxon>
        <taxon>Philodinida</taxon>
        <taxon>Philodinidae</taxon>
        <taxon>Rotaria</taxon>
    </lineage>
</organism>
<comment type="caution">
    <text evidence="3">The sequence shown here is derived from an EMBL/GenBank/DDBJ whole genome shotgun (WGS) entry which is preliminary data.</text>
</comment>
<dbReference type="EMBL" id="CAJOBP010070945">
    <property type="protein sequence ID" value="CAF4882928.1"/>
    <property type="molecule type" value="Genomic_DNA"/>
</dbReference>
<keyword evidence="5" id="KW-1185">Reference proteome</keyword>
<evidence type="ECO:0000313" key="5">
    <source>
        <dbReference type="Proteomes" id="UP000663873"/>
    </source>
</evidence>
<gene>
    <name evidence="3" type="ORF">QYT958_LOCUS43347</name>
    <name evidence="2" type="ORF">UJA718_LOCUS44772</name>
</gene>
<feature type="compositionally biased region" description="Low complexity" evidence="1">
    <location>
        <begin position="15"/>
        <end position="28"/>
    </location>
</feature>
<feature type="region of interest" description="Disordered" evidence="1">
    <location>
        <begin position="1"/>
        <end position="36"/>
    </location>
</feature>
<protein>
    <submittedName>
        <fullName evidence="3">Uncharacterized protein</fullName>
    </submittedName>
</protein>
<evidence type="ECO:0000313" key="3">
    <source>
        <dbReference type="EMBL" id="CAF5072298.1"/>
    </source>
</evidence>
<dbReference type="Proteomes" id="UP000663848">
    <property type="component" value="Unassembled WGS sequence"/>
</dbReference>
<reference evidence="3" key="1">
    <citation type="submission" date="2021-02" db="EMBL/GenBank/DDBJ databases">
        <authorList>
            <person name="Nowell W R."/>
        </authorList>
    </citation>
    <scope>NUCLEOTIDE SEQUENCE</scope>
</reference>